<dbReference type="Proteomes" id="UP000037146">
    <property type="component" value="Unassembled WGS sequence"/>
</dbReference>
<protein>
    <submittedName>
        <fullName evidence="1">Uncharacterized protein</fullName>
    </submittedName>
</protein>
<organism evidence="1 2">
    <name type="scientific">Peribacillus loiseleuriae</name>
    <dbReference type="NCBI Taxonomy" id="1679170"/>
    <lineage>
        <taxon>Bacteria</taxon>
        <taxon>Bacillati</taxon>
        <taxon>Bacillota</taxon>
        <taxon>Bacilli</taxon>
        <taxon>Bacillales</taxon>
        <taxon>Bacillaceae</taxon>
        <taxon>Peribacillus</taxon>
    </lineage>
</organism>
<dbReference type="STRING" id="1679170.AC625_08665"/>
<evidence type="ECO:0000313" key="2">
    <source>
        <dbReference type="Proteomes" id="UP000037146"/>
    </source>
</evidence>
<accession>A0A0K9GSL8</accession>
<proteinExistence type="predicted"/>
<reference evidence="2" key="1">
    <citation type="submission" date="2015-07" db="EMBL/GenBank/DDBJ databases">
        <title>Genome sequencing project for genomic taxonomy and phylogenomics of Bacillus-like bacteria.</title>
        <authorList>
            <person name="Liu B."/>
            <person name="Wang J."/>
            <person name="Zhu Y."/>
            <person name="Liu G."/>
            <person name="Chen Q."/>
            <person name="Chen Z."/>
            <person name="Lan J."/>
            <person name="Che J."/>
            <person name="Ge C."/>
            <person name="Shi H."/>
            <person name="Pan Z."/>
            <person name="Liu X."/>
        </authorList>
    </citation>
    <scope>NUCLEOTIDE SEQUENCE [LARGE SCALE GENOMIC DNA]</scope>
    <source>
        <strain evidence="2">FJAT-27997</strain>
    </source>
</reference>
<name>A0A0K9GSL8_9BACI</name>
<sequence length="67" mass="7979">MNININEFVKLNEFPQEGFREVKWNVNENYDHHTLTLKDGYGNTLTLFNDELDKLYDYLGSVLFYKG</sequence>
<dbReference type="PATRIC" id="fig|1679170.3.peg.1868"/>
<keyword evidence="2" id="KW-1185">Reference proteome</keyword>
<comment type="caution">
    <text evidence="1">The sequence shown here is derived from an EMBL/GenBank/DDBJ whole genome shotgun (WGS) entry which is preliminary data.</text>
</comment>
<dbReference type="EMBL" id="LFZW01000001">
    <property type="protein sequence ID" value="KMY49606.1"/>
    <property type="molecule type" value="Genomic_DNA"/>
</dbReference>
<evidence type="ECO:0000313" key="1">
    <source>
        <dbReference type="EMBL" id="KMY49606.1"/>
    </source>
</evidence>
<dbReference type="RefSeq" id="WP_049680940.1">
    <property type="nucleotide sequence ID" value="NZ_LFZW01000001.1"/>
</dbReference>
<dbReference type="AlphaFoldDB" id="A0A0K9GSL8"/>
<gene>
    <name evidence="1" type="ORF">AC625_08665</name>
</gene>